<dbReference type="InterPro" id="IPR005467">
    <property type="entry name" value="His_kinase_dom"/>
</dbReference>
<proteinExistence type="predicted"/>
<keyword evidence="9 12" id="KW-1133">Transmembrane helix</keyword>
<evidence type="ECO:0000256" key="10">
    <source>
        <dbReference type="ARBA" id="ARBA00023012"/>
    </source>
</evidence>
<dbReference type="CDD" id="cd06225">
    <property type="entry name" value="HAMP"/>
    <property type="match status" value="1"/>
</dbReference>
<dbReference type="SUPFAM" id="SSF55785">
    <property type="entry name" value="PYP-like sensor domain (PAS domain)"/>
    <property type="match status" value="1"/>
</dbReference>
<dbReference type="PROSITE" id="PS50113">
    <property type="entry name" value="PAC"/>
    <property type="match status" value="1"/>
</dbReference>
<dbReference type="InterPro" id="IPR001610">
    <property type="entry name" value="PAC"/>
</dbReference>
<dbReference type="Gene3D" id="1.20.5.1930">
    <property type="match status" value="1"/>
</dbReference>
<dbReference type="InterPro" id="IPR029016">
    <property type="entry name" value="GAF-like_dom_sf"/>
</dbReference>
<dbReference type="NCBIfam" id="TIGR00229">
    <property type="entry name" value="sensory_box"/>
    <property type="match status" value="1"/>
</dbReference>
<name>A0A318SEK9_9DEIO</name>
<comment type="subcellular location">
    <subcellularLocation>
        <location evidence="2">Cell membrane</location>
        <topology evidence="2">Multi-pass membrane protein</topology>
    </subcellularLocation>
</comment>
<evidence type="ECO:0000256" key="8">
    <source>
        <dbReference type="ARBA" id="ARBA00022777"/>
    </source>
</evidence>
<evidence type="ECO:0000259" key="14">
    <source>
        <dbReference type="PROSITE" id="PS50112"/>
    </source>
</evidence>
<dbReference type="InterPro" id="IPR000014">
    <property type="entry name" value="PAS"/>
</dbReference>
<comment type="catalytic activity">
    <reaction evidence="1">
        <text>ATP + protein L-histidine = ADP + protein N-phospho-L-histidine.</text>
        <dbReference type="EC" id="2.7.13.3"/>
    </reaction>
</comment>
<dbReference type="Pfam" id="PF13185">
    <property type="entry name" value="GAF_2"/>
    <property type="match status" value="1"/>
</dbReference>
<dbReference type="PANTHER" id="PTHR24421:SF61">
    <property type="entry name" value="OXYGEN SENSOR HISTIDINE KINASE NREB"/>
    <property type="match status" value="1"/>
</dbReference>
<dbReference type="Pfam" id="PF08447">
    <property type="entry name" value="PAS_3"/>
    <property type="match status" value="1"/>
</dbReference>
<dbReference type="InterPro" id="IPR011712">
    <property type="entry name" value="Sig_transdc_His_kin_sub3_dim/P"/>
</dbReference>
<evidence type="ECO:0000256" key="2">
    <source>
        <dbReference type="ARBA" id="ARBA00004651"/>
    </source>
</evidence>
<dbReference type="InterPro" id="IPR003660">
    <property type="entry name" value="HAMP_dom"/>
</dbReference>
<dbReference type="Gene3D" id="6.10.340.10">
    <property type="match status" value="1"/>
</dbReference>
<dbReference type="SMART" id="SM00065">
    <property type="entry name" value="GAF"/>
    <property type="match status" value="1"/>
</dbReference>
<dbReference type="Pfam" id="PF02518">
    <property type="entry name" value="HATPase_c"/>
    <property type="match status" value="1"/>
</dbReference>
<dbReference type="InterPro" id="IPR013655">
    <property type="entry name" value="PAS_fold_3"/>
</dbReference>
<dbReference type="InterPro" id="IPR003018">
    <property type="entry name" value="GAF"/>
</dbReference>
<evidence type="ECO:0000256" key="4">
    <source>
        <dbReference type="ARBA" id="ARBA00022475"/>
    </source>
</evidence>
<keyword evidence="7 12" id="KW-0812">Transmembrane</keyword>
<evidence type="ECO:0000256" key="12">
    <source>
        <dbReference type="SAM" id="Phobius"/>
    </source>
</evidence>
<accession>A0A318SEK9</accession>
<dbReference type="GO" id="GO:0005886">
    <property type="term" value="C:plasma membrane"/>
    <property type="evidence" value="ECO:0007669"/>
    <property type="project" value="UniProtKB-SubCell"/>
</dbReference>
<organism evidence="17 18">
    <name type="scientific">Deinococcus yavapaiensis KR-236</name>
    <dbReference type="NCBI Taxonomy" id="694435"/>
    <lineage>
        <taxon>Bacteria</taxon>
        <taxon>Thermotogati</taxon>
        <taxon>Deinococcota</taxon>
        <taxon>Deinococci</taxon>
        <taxon>Deinococcales</taxon>
        <taxon>Deinococcaceae</taxon>
        <taxon>Deinococcus</taxon>
    </lineage>
</organism>
<dbReference type="SUPFAM" id="SSF55874">
    <property type="entry name" value="ATPase domain of HSP90 chaperone/DNA topoisomerase II/histidine kinase"/>
    <property type="match status" value="1"/>
</dbReference>
<dbReference type="Pfam" id="PF07730">
    <property type="entry name" value="HisKA_3"/>
    <property type="match status" value="1"/>
</dbReference>
<dbReference type="GO" id="GO:0000155">
    <property type="term" value="F:phosphorelay sensor kinase activity"/>
    <property type="evidence" value="ECO:0007669"/>
    <property type="project" value="InterPro"/>
</dbReference>
<dbReference type="InterPro" id="IPR050482">
    <property type="entry name" value="Sensor_HK_TwoCompSys"/>
</dbReference>
<evidence type="ECO:0000259" key="16">
    <source>
        <dbReference type="PROSITE" id="PS50885"/>
    </source>
</evidence>
<evidence type="ECO:0000256" key="6">
    <source>
        <dbReference type="ARBA" id="ARBA00022679"/>
    </source>
</evidence>
<keyword evidence="6" id="KW-0808">Transferase</keyword>
<dbReference type="InterPro" id="IPR000700">
    <property type="entry name" value="PAS-assoc_C"/>
</dbReference>
<feature type="domain" description="HAMP" evidence="16">
    <location>
        <begin position="395"/>
        <end position="447"/>
    </location>
</feature>
<keyword evidence="4" id="KW-1003">Cell membrane</keyword>
<dbReference type="Gene3D" id="3.30.565.10">
    <property type="entry name" value="Histidine kinase-like ATPase, C-terminal domain"/>
    <property type="match status" value="1"/>
</dbReference>
<dbReference type="InterPro" id="IPR036890">
    <property type="entry name" value="HATPase_C_sf"/>
</dbReference>
<evidence type="ECO:0000313" key="18">
    <source>
        <dbReference type="Proteomes" id="UP000248326"/>
    </source>
</evidence>
<dbReference type="CDD" id="cd00130">
    <property type="entry name" value="PAS"/>
    <property type="match status" value="1"/>
</dbReference>
<dbReference type="SUPFAM" id="SSF55781">
    <property type="entry name" value="GAF domain-like"/>
    <property type="match status" value="1"/>
</dbReference>
<evidence type="ECO:0000256" key="3">
    <source>
        <dbReference type="ARBA" id="ARBA00012438"/>
    </source>
</evidence>
<evidence type="ECO:0000256" key="1">
    <source>
        <dbReference type="ARBA" id="ARBA00000085"/>
    </source>
</evidence>
<keyword evidence="18" id="KW-1185">Reference proteome</keyword>
<protein>
    <recommendedName>
        <fullName evidence="3">histidine kinase</fullName>
        <ecNumber evidence="3">2.7.13.3</ecNumber>
    </recommendedName>
</protein>
<dbReference type="InterPro" id="IPR033479">
    <property type="entry name" value="dCache_1"/>
</dbReference>
<dbReference type="FunFam" id="3.30.450.20:FF:000099">
    <property type="entry name" value="Sensory box sensor histidine kinase"/>
    <property type="match status" value="1"/>
</dbReference>
<evidence type="ECO:0000259" key="13">
    <source>
        <dbReference type="PROSITE" id="PS50109"/>
    </source>
</evidence>
<dbReference type="InterPro" id="IPR003594">
    <property type="entry name" value="HATPase_dom"/>
</dbReference>
<dbReference type="SMART" id="SM00304">
    <property type="entry name" value="HAMP"/>
    <property type="match status" value="1"/>
</dbReference>
<feature type="domain" description="Histidine kinase" evidence="13">
    <location>
        <begin position="768"/>
        <end position="962"/>
    </location>
</feature>
<gene>
    <name evidence="17" type="ORF">DES52_115100</name>
</gene>
<dbReference type="SMART" id="SM00387">
    <property type="entry name" value="HATPase_c"/>
    <property type="match status" value="1"/>
</dbReference>
<dbReference type="Gene3D" id="3.30.450.40">
    <property type="match status" value="1"/>
</dbReference>
<sequence length="964" mass="104907">MRVGIGTLAARVLLTVAILMLALGTIVAYTVTRGFLSARDRAAERANVGMEHEISRRLLQQAESEAQASETRLLAVGETARLAANVWANLPLDASRAPTLRRAASGAWYDARPNRAADVWLPRGVTLDASTRRDVLETANLDALFPALLSEHSDGVALYFTNAQSMTRYYPPLGLHRVLPPDLDIAHQAPFMNVRPERDPARLLVWSPPYLDDAGHGLLVTASAPLYKDGVFRGMIAVDVSLNRLTTRLRGLNPTRGGSAMLLDRKGRVLAAPEGALTLLLGRTPPKAPRELLRLSLVNDAESALRDLKDTFARGGLGARVIDAHGSSLVVTFAPLPTLGWTLVLVSPLEEVTATRRDVATAIELDADRTLTLTGAFVLGFFVVGLTVTALLAHVGLLRPIARLTRAARAVTAGNLDVRVPARRRDELGTLGDAFNTMLERLQARGRELRRSQERYELAVRGSNDGLWEWNLGADDVYFSPRWKAILGYEDHELANTLSSWRDQLHPDERDHVTRSVDAHLASGGDLLEFEHRLRHKDGSWRWVLSRGATSRDEAGRALRFAGSHTDITERVEAYRLLERRVAERTRELEAVLAVMKDLTFGANLRETLDNLARGVVEVTGAVAAAVLLDDQGDSKYGGTFGLPPGFEAADAELARRMKGRGMMQQTLHDGATVVWRGTRASALATPEYAPLHPFMRDAAWDTVVSVPLVYGGRLLGTLAAYYPQDRDVNEADMHLVEGIAGQAAVAVENARLFADAGDRAALQERHKLARELHDSVSQALYGIALGGRTTLRLLERSPEKAPDSVKYMLSLAEAALAEMRALIFELRPESLEQEGLSMALAKLASALQARHGLEVSLDLGDEPDLGIDAKVALLRIAQEATHNTVKHAGASRVELRLWQEGSVVVLEVHDDGMGFDPGVARQGSLGQKTMRERATAVGGTCSVTSSLGRGTLVRVEVGPRVLV</sequence>
<evidence type="ECO:0000256" key="9">
    <source>
        <dbReference type="ARBA" id="ARBA00022989"/>
    </source>
</evidence>
<dbReference type="EC" id="2.7.13.3" evidence="3"/>
<dbReference type="PROSITE" id="PS50885">
    <property type="entry name" value="HAMP"/>
    <property type="match status" value="1"/>
</dbReference>
<comment type="caution">
    <text evidence="17">The sequence shown here is derived from an EMBL/GenBank/DDBJ whole genome shotgun (WGS) entry which is preliminary data.</text>
</comment>
<dbReference type="Proteomes" id="UP000248326">
    <property type="component" value="Unassembled WGS sequence"/>
</dbReference>
<dbReference type="Pfam" id="PF02743">
    <property type="entry name" value="dCache_1"/>
    <property type="match status" value="1"/>
</dbReference>
<dbReference type="Pfam" id="PF00672">
    <property type="entry name" value="HAMP"/>
    <property type="match status" value="1"/>
</dbReference>
<dbReference type="CDD" id="cd16917">
    <property type="entry name" value="HATPase_UhpB-NarQ-NarX-like"/>
    <property type="match status" value="1"/>
</dbReference>
<keyword evidence="8" id="KW-0418">Kinase</keyword>
<dbReference type="SMART" id="SM00086">
    <property type="entry name" value="PAC"/>
    <property type="match status" value="1"/>
</dbReference>
<keyword evidence="11 12" id="KW-0472">Membrane</keyword>
<feature type="domain" description="PAC" evidence="15">
    <location>
        <begin position="528"/>
        <end position="580"/>
    </location>
</feature>
<evidence type="ECO:0000256" key="11">
    <source>
        <dbReference type="ARBA" id="ARBA00023136"/>
    </source>
</evidence>
<evidence type="ECO:0000256" key="5">
    <source>
        <dbReference type="ARBA" id="ARBA00022553"/>
    </source>
</evidence>
<dbReference type="GO" id="GO:0046983">
    <property type="term" value="F:protein dimerization activity"/>
    <property type="evidence" value="ECO:0007669"/>
    <property type="project" value="InterPro"/>
</dbReference>
<evidence type="ECO:0000256" key="7">
    <source>
        <dbReference type="ARBA" id="ARBA00022692"/>
    </source>
</evidence>
<dbReference type="PROSITE" id="PS50109">
    <property type="entry name" value="HIS_KIN"/>
    <property type="match status" value="1"/>
</dbReference>
<keyword evidence="10" id="KW-0902">Two-component regulatory system</keyword>
<keyword evidence="5" id="KW-0597">Phosphoprotein</keyword>
<dbReference type="PANTHER" id="PTHR24421">
    <property type="entry name" value="NITRATE/NITRITE SENSOR PROTEIN NARX-RELATED"/>
    <property type="match status" value="1"/>
</dbReference>
<dbReference type="PROSITE" id="PS50112">
    <property type="entry name" value="PAS"/>
    <property type="match status" value="1"/>
</dbReference>
<dbReference type="EMBL" id="QJSX01000015">
    <property type="protein sequence ID" value="PYE51168.1"/>
    <property type="molecule type" value="Genomic_DNA"/>
</dbReference>
<feature type="domain" description="PAS" evidence="14">
    <location>
        <begin position="452"/>
        <end position="524"/>
    </location>
</feature>
<evidence type="ECO:0000313" key="17">
    <source>
        <dbReference type="EMBL" id="PYE51168.1"/>
    </source>
</evidence>
<feature type="transmembrane region" description="Helical" evidence="12">
    <location>
        <begin position="376"/>
        <end position="398"/>
    </location>
</feature>
<dbReference type="SUPFAM" id="SSF158472">
    <property type="entry name" value="HAMP domain-like"/>
    <property type="match status" value="1"/>
</dbReference>
<reference evidence="17 18" key="1">
    <citation type="submission" date="2018-06" db="EMBL/GenBank/DDBJ databases">
        <title>Genomic Encyclopedia of Type Strains, Phase IV (KMG-IV): sequencing the most valuable type-strain genomes for metagenomic binning, comparative biology and taxonomic classification.</title>
        <authorList>
            <person name="Goeker M."/>
        </authorList>
    </citation>
    <scope>NUCLEOTIDE SEQUENCE [LARGE SCALE GENOMIC DNA]</scope>
    <source>
        <strain evidence="17 18">DSM 18048</strain>
    </source>
</reference>
<evidence type="ECO:0000259" key="15">
    <source>
        <dbReference type="PROSITE" id="PS50113"/>
    </source>
</evidence>
<dbReference type="InterPro" id="IPR035965">
    <property type="entry name" value="PAS-like_dom_sf"/>
</dbReference>
<dbReference type="AlphaFoldDB" id="A0A318SEK9"/>
<dbReference type="SMART" id="SM00091">
    <property type="entry name" value="PAS"/>
    <property type="match status" value="1"/>
</dbReference>
<dbReference type="Gene3D" id="3.30.450.20">
    <property type="entry name" value="PAS domain"/>
    <property type="match status" value="2"/>
</dbReference>